<organism evidence="1 2">
    <name type="scientific">Drosophila yakuba</name>
    <name type="common">Fruit fly</name>
    <dbReference type="NCBI Taxonomy" id="7245"/>
    <lineage>
        <taxon>Eukaryota</taxon>
        <taxon>Metazoa</taxon>
        <taxon>Ecdysozoa</taxon>
        <taxon>Arthropoda</taxon>
        <taxon>Hexapoda</taxon>
        <taxon>Insecta</taxon>
        <taxon>Pterygota</taxon>
        <taxon>Neoptera</taxon>
        <taxon>Endopterygota</taxon>
        <taxon>Diptera</taxon>
        <taxon>Brachycera</taxon>
        <taxon>Muscomorpha</taxon>
        <taxon>Ephydroidea</taxon>
        <taxon>Drosophilidae</taxon>
        <taxon>Drosophila</taxon>
        <taxon>Sophophora</taxon>
    </lineage>
</organism>
<keyword evidence="2" id="KW-1185">Reference proteome</keyword>
<sequence length="68" mass="7546">MKCMRLADKLTPHPISSDQAYIAYVLSLAAQPELNLRRPAPYALRPSSWLCGESAGRRKCEERGKTAA</sequence>
<dbReference type="Proteomes" id="UP000002282">
    <property type="component" value="Unassembled WGS sequence"/>
</dbReference>
<reference evidence="1 2" key="2">
    <citation type="journal article" date="2007" name="PLoS Biol.">
        <title>Principles of genome evolution in the Drosophila melanogaster species group.</title>
        <authorList>
            <person name="Ranz J.M."/>
            <person name="Maurin D."/>
            <person name="Chan Y.S."/>
            <person name="von Grotthuss M."/>
            <person name="Hillier L.W."/>
            <person name="Roote J."/>
            <person name="Ashburner M."/>
            <person name="Bergman C.M."/>
        </authorList>
    </citation>
    <scope>NUCLEOTIDE SEQUENCE [LARGE SCALE GENOMIC DNA]</scope>
    <source>
        <strain evidence="2">Tai18E2 / Tucson 14021-0261.01</strain>
    </source>
</reference>
<gene>
    <name evidence="1" type="primary">Dyak\GE28368</name>
    <name evidence="1" type="synonym">GE28368</name>
    <name evidence="1" type="ORF">Dyak_GE28368</name>
</gene>
<dbReference type="AlphaFoldDB" id="A0A0R1ED78"/>
<accession>A0A0R1ED78</accession>
<dbReference type="EMBL" id="CH892006">
    <property type="protein sequence ID" value="KRK05409.1"/>
    <property type="molecule type" value="Genomic_DNA"/>
</dbReference>
<protein>
    <submittedName>
        <fullName evidence="1">Uncharacterized protein, isoform B</fullName>
    </submittedName>
</protein>
<dbReference type="KEGG" id="dya:Dyak_GE28368"/>
<evidence type="ECO:0000313" key="2">
    <source>
        <dbReference type="Proteomes" id="UP000002282"/>
    </source>
</evidence>
<evidence type="ECO:0000313" key="1">
    <source>
        <dbReference type="EMBL" id="KRK05409.1"/>
    </source>
</evidence>
<name>A0A0R1ED78_DROYA</name>
<proteinExistence type="predicted"/>
<reference evidence="1 2" key="1">
    <citation type="journal article" date="2007" name="Nature">
        <title>Evolution of genes and genomes on the Drosophila phylogeny.</title>
        <authorList>
            <consortium name="Drosophila 12 Genomes Consortium"/>
            <person name="Clark A.G."/>
            <person name="Eisen M.B."/>
            <person name="Smith D.R."/>
            <person name="Bergman C.M."/>
            <person name="Oliver B."/>
            <person name="Markow T.A."/>
            <person name="Kaufman T.C."/>
            <person name="Kellis M."/>
            <person name="Gelbart W."/>
            <person name="Iyer V.N."/>
            <person name="Pollard D.A."/>
            <person name="Sackton T.B."/>
            <person name="Larracuente A.M."/>
            <person name="Singh N.D."/>
            <person name="Abad J.P."/>
            <person name="Abt D.N."/>
            <person name="Adryan B."/>
            <person name="Aguade M."/>
            <person name="Akashi H."/>
            <person name="Anderson W.W."/>
            <person name="Aquadro C.F."/>
            <person name="Ardell D.H."/>
            <person name="Arguello R."/>
            <person name="Artieri C.G."/>
            <person name="Barbash D.A."/>
            <person name="Barker D."/>
            <person name="Barsanti P."/>
            <person name="Batterham P."/>
            <person name="Batzoglou S."/>
            <person name="Begun D."/>
            <person name="Bhutkar A."/>
            <person name="Blanco E."/>
            <person name="Bosak S.A."/>
            <person name="Bradley R.K."/>
            <person name="Brand A.D."/>
            <person name="Brent M.R."/>
            <person name="Brooks A.N."/>
            <person name="Brown R.H."/>
            <person name="Butlin R.K."/>
            <person name="Caggese C."/>
            <person name="Calvi B.R."/>
            <person name="Bernardo de Carvalho A."/>
            <person name="Caspi A."/>
            <person name="Castrezana S."/>
            <person name="Celniker S.E."/>
            <person name="Chang J.L."/>
            <person name="Chapple C."/>
            <person name="Chatterji S."/>
            <person name="Chinwalla A."/>
            <person name="Civetta A."/>
            <person name="Clifton S.W."/>
            <person name="Comeron J.M."/>
            <person name="Costello J.C."/>
            <person name="Coyne J.A."/>
            <person name="Daub J."/>
            <person name="David R.G."/>
            <person name="Delcher A.L."/>
            <person name="Delehaunty K."/>
            <person name="Do C.B."/>
            <person name="Ebling H."/>
            <person name="Edwards K."/>
            <person name="Eickbush T."/>
            <person name="Evans J.D."/>
            <person name="Filipski A."/>
            <person name="Findeiss S."/>
            <person name="Freyhult E."/>
            <person name="Fulton L."/>
            <person name="Fulton R."/>
            <person name="Garcia A.C."/>
            <person name="Gardiner A."/>
            <person name="Garfield D.A."/>
            <person name="Garvin B.E."/>
            <person name="Gibson G."/>
            <person name="Gilbert D."/>
            <person name="Gnerre S."/>
            <person name="Godfrey J."/>
            <person name="Good R."/>
            <person name="Gotea V."/>
            <person name="Gravely B."/>
            <person name="Greenberg A.J."/>
            <person name="Griffiths-Jones S."/>
            <person name="Gross S."/>
            <person name="Guigo R."/>
            <person name="Gustafson E.A."/>
            <person name="Haerty W."/>
            <person name="Hahn M.W."/>
            <person name="Halligan D.L."/>
            <person name="Halpern A.L."/>
            <person name="Halter G.M."/>
            <person name="Han M.V."/>
            <person name="Heger A."/>
            <person name="Hillier L."/>
            <person name="Hinrichs A.S."/>
            <person name="Holmes I."/>
            <person name="Hoskins R.A."/>
            <person name="Hubisz M.J."/>
            <person name="Hultmark D."/>
            <person name="Huntley M.A."/>
            <person name="Jaffe D.B."/>
            <person name="Jagadeeshan S."/>
            <person name="Jeck W.R."/>
            <person name="Johnson J."/>
            <person name="Jones C.D."/>
            <person name="Jordan W.C."/>
            <person name="Karpen G.H."/>
            <person name="Kataoka E."/>
            <person name="Keightley P.D."/>
            <person name="Kheradpour P."/>
            <person name="Kirkness E.F."/>
            <person name="Koerich L.B."/>
            <person name="Kristiansen K."/>
            <person name="Kudrna D."/>
            <person name="Kulathinal R.J."/>
            <person name="Kumar S."/>
            <person name="Kwok R."/>
            <person name="Lander E."/>
            <person name="Langley C.H."/>
            <person name="Lapoint R."/>
            <person name="Lazzaro B.P."/>
            <person name="Lee S.J."/>
            <person name="Levesque L."/>
            <person name="Li R."/>
            <person name="Lin C.F."/>
            <person name="Lin M.F."/>
            <person name="Lindblad-Toh K."/>
            <person name="Llopart A."/>
            <person name="Long M."/>
            <person name="Low L."/>
            <person name="Lozovsky E."/>
            <person name="Lu J."/>
            <person name="Luo M."/>
            <person name="Machado C.A."/>
            <person name="Makalowski W."/>
            <person name="Marzo M."/>
            <person name="Matsuda M."/>
            <person name="Matzkin L."/>
            <person name="McAllister B."/>
            <person name="McBride C.S."/>
            <person name="McKernan B."/>
            <person name="McKernan K."/>
            <person name="Mendez-Lago M."/>
            <person name="Minx P."/>
            <person name="Mollenhauer M.U."/>
            <person name="Montooth K."/>
            <person name="Mount S.M."/>
            <person name="Mu X."/>
            <person name="Myers E."/>
            <person name="Negre B."/>
            <person name="Newfeld S."/>
            <person name="Nielsen R."/>
            <person name="Noor M.A."/>
            <person name="O'Grady P."/>
            <person name="Pachter L."/>
            <person name="Papaceit M."/>
            <person name="Parisi M.J."/>
            <person name="Parisi M."/>
            <person name="Parts L."/>
            <person name="Pedersen J.S."/>
            <person name="Pesole G."/>
            <person name="Phillippy A.M."/>
            <person name="Ponting C.P."/>
            <person name="Pop M."/>
            <person name="Porcelli D."/>
            <person name="Powell J.R."/>
            <person name="Prohaska S."/>
            <person name="Pruitt K."/>
            <person name="Puig M."/>
            <person name="Quesneville H."/>
            <person name="Ram K.R."/>
            <person name="Rand D."/>
            <person name="Rasmussen M.D."/>
            <person name="Reed L.K."/>
            <person name="Reenan R."/>
            <person name="Reily A."/>
            <person name="Remington K.A."/>
            <person name="Rieger T.T."/>
            <person name="Ritchie M.G."/>
            <person name="Robin C."/>
            <person name="Rogers Y.H."/>
            <person name="Rohde C."/>
            <person name="Rozas J."/>
            <person name="Rubenfield M.J."/>
            <person name="Ruiz A."/>
            <person name="Russo S."/>
            <person name="Salzberg S.L."/>
            <person name="Sanchez-Gracia A."/>
            <person name="Saranga D.J."/>
            <person name="Sato H."/>
            <person name="Schaeffer S.W."/>
            <person name="Schatz M.C."/>
            <person name="Schlenke T."/>
            <person name="Schwartz R."/>
            <person name="Segarra C."/>
            <person name="Singh R.S."/>
            <person name="Sirot L."/>
            <person name="Sirota M."/>
            <person name="Sisneros N.B."/>
            <person name="Smith C.D."/>
            <person name="Smith T.F."/>
            <person name="Spieth J."/>
            <person name="Stage D.E."/>
            <person name="Stark A."/>
            <person name="Stephan W."/>
            <person name="Strausberg R.L."/>
            <person name="Strempel S."/>
            <person name="Sturgill D."/>
            <person name="Sutton G."/>
            <person name="Sutton G.G."/>
            <person name="Tao W."/>
            <person name="Teichmann S."/>
            <person name="Tobari Y.N."/>
            <person name="Tomimura Y."/>
            <person name="Tsolas J.M."/>
            <person name="Valente V.L."/>
            <person name="Venter E."/>
            <person name="Venter J.C."/>
            <person name="Vicario S."/>
            <person name="Vieira F.G."/>
            <person name="Vilella A.J."/>
            <person name="Villasante A."/>
            <person name="Walenz B."/>
            <person name="Wang J."/>
            <person name="Wasserman M."/>
            <person name="Watts T."/>
            <person name="Wilson D."/>
            <person name="Wilson R.K."/>
            <person name="Wing R.A."/>
            <person name="Wolfner M.F."/>
            <person name="Wong A."/>
            <person name="Wong G.K."/>
            <person name="Wu C.I."/>
            <person name="Wu G."/>
            <person name="Yamamoto D."/>
            <person name="Yang H.P."/>
            <person name="Yang S.P."/>
            <person name="Yorke J.A."/>
            <person name="Yoshida K."/>
            <person name="Zdobnov E."/>
            <person name="Zhang P."/>
            <person name="Zhang Y."/>
            <person name="Zimin A.V."/>
            <person name="Baldwin J."/>
            <person name="Abdouelleil A."/>
            <person name="Abdulkadir J."/>
            <person name="Abebe A."/>
            <person name="Abera B."/>
            <person name="Abreu J."/>
            <person name="Acer S.C."/>
            <person name="Aftuck L."/>
            <person name="Alexander A."/>
            <person name="An P."/>
            <person name="Anderson E."/>
            <person name="Anderson S."/>
            <person name="Arachi H."/>
            <person name="Azer M."/>
            <person name="Bachantsang P."/>
            <person name="Barry A."/>
            <person name="Bayul T."/>
            <person name="Berlin A."/>
            <person name="Bessette D."/>
            <person name="Bloom T."/>
            <person name="Blye J."/>
            <person name="Boguslavskiy L."/>
            <person name="Bonnet C."/>
            <person name="Boukhgalter B."/>
            <person name="Bourzgui I."/>
            <person name="Brown A."/>
            <person name="Cahill P."/>
            <person name="Channer S."/>
            <person name="Cheshatsang Y."/>
            <person name="Chuda L."/>
            <person name="Citroen M."/>
            <person name="Collymore A."/>
            <person name="Cooke P."/>
            <person name="Costello M."/>
            <person name="D'Aco K."/>
            <person name="Daza R."/>
            <person name="De Haan G."/>
            <person name="DeGray S."/>
            <person name="DeMaso C."/>
            <person name="Dhargay N."/>
            <person name="Dooley K."/>
            <person name="Dooley E."/>
            <person name="Doricent M."/>
            <person name="Dorje P."/>
            <person name="Dorjee K."/>
            <person name="Dupes A."/>
            <person name="Elong R."/>
            <person name="Falk J."/>
            <person name="Farina A."/>
            <person name="Faro S."/>
            <person name="Ferguson D."/>
            <person name="Fisher S."/>
            <person name="Foley C.D."/>
            <person name="Franke A."/>
            <person name="Friedrich D."/>
            <person name="Gadbois L."/>
            <person name="Gearin G."/>
            <person name="Gearin C.R."/>
            <person name="Giannoukos G."/>
            <person name="Goode T."/>
            <person name="Graham J."/>
            <person name="Grandbois E."/>
            <person name="Grewal S."/>
            <person name="Gyaltsen K."/>
            <person name="Hafez N."/>
            <person name="Hagos B."/>
            <person name="Hall J."/>
            <person name="Henson C."/>
            <person name="Hollinger A."/>
            <person name="Honan T."/>
            <person name="Huard M.D."/>
            <person name="Hughes L."/>
            <person name="Hurhula B."/>
            <person name="Husby M.E."/>
            <person name="Kamat A."/>
            <person name="Kanga B."/>
            <person name="Kashin S."/>
            <person name="Khazanovich D."/>
            <person name="Kisner P."/>
            <person name="Lance K."/>
            <person name="Lara M."/>
            <person name="Lee W."/>
            <person name="Lennon N."/>
            <person name="Letendre F."/>
            <person name="LeVine R."/>
            <person name="Lipovsky A."/>
            <person name="Liu X."/>
            <person name="Liu J."/>
            <person name="Liu S."/>
            <person name="Lokyitsang T."/>
            <person name="Lokyitsang Y."/>
            <person name="Lubonja R."/>
            <person name="Lui A."/>
            <person name="MacDonald P."/>
            <person name="Magnisalis V."/>
            <person name="Maru K."/>
            <person name="Matthews C."/>
            <person name="McCusker W."/>
            <person name="McDonough S."/>
            <person name="Mehta T."/>
            <person name="Meldrim J."/>
            <person name="Meneus L."/>
            <person name="Mihai O."/>
            <person name="Mihalev A."/>
            <person name="Mihova T."/>
            <person name="Mittelman R."/>
            <person name="Mlenga V."/>
            <person name="Montmayeur A."/>
            <person name="Mulrain L."/>
            <person name="Navidi A."/>
            <person name="Naylor J."/>
            <person name="Negash T."/>
            <person name="Nguyen T."/>
            <person name="Nguyen N."/>
            <person name="Nicol R."/>
            <person name="Norbu C."/>
            <person name="Norbu N."/>
            <person name="Novod N."/>
            <person name="O'Neill B."/>
            <person name="Osman S."/>
            <person name="Markiewicz E."/>
            <person name="Oyono O.L."/>
            <person name="Patti C."/>
            <person name="Phunkhang P."/>
            <person name="Pierre F."/>
            <person name="Priest M."/>
            <person name="Raghuraman S."/>
            <person name="Rege F."/>
            <person name="Reyes R."/>
            <person name="Rise C."/>
            <person name="Rogov P."/>
            <person name="Ross K."/>
            <person name="Ryan E."/>
            <person name="Settipalli S."/>
            <person name="Shea T."/>
            <person name="Sherpa N."/>
            <person name="Shi L."/>
            <person name="Shih D."/>
            <person name="Sparrow T."/>
            <person name="Spaulding J."/>
            <person name="Stalker J."/>
            <person name="Stange-Thomann N."/>
            <person name="Stavropoulos S."/>
            <person name="Stone C."/>
            <person name="Strader C."/>
            <person name="Tesfaye S."/>
            <person name="Thomson T."/>
            <person name="Thoulutsang Y."/>
            <person name="Thoulutsang D."/>
            <person name="Topham K."/>
            <person name="Topping I."/>
            <person name="Tsamla T."/>
            <person name="Vassiliev H."/>
            <person name="Vo A."/>
            <person name="Wangchuk T."/>
            <person name="Wangdi T."/>
            <person name="Weiand M."/>
            <person name="Wilkinson J."/>
            <person name="Wilson A."/>
            <person name="Yadav S."/>
            <person name="Young G."/>
            <person name="Yu Q."/>
            <person name="Zembek L."/>
            <person name="Zhong D."/>
            <person name="Zimmer A."/>
            <person name="Zwirko Z."/>
            <person name="Jaffe D.B."/>
            <person name="Alvarez P."/>
            <person name="Brockman W."/>
            <person name="Butler J."/>
            <person name="Chin C."/>
            <person name="Gnerre S."/>
            <person name="Grabherr M."/>
            <person name="Kleber M."/>
            <person name="Mauceli E."/>
            <person name="MacCallum I."/>
        </authorList>
    </citation>
    <scope>NUCLEOTIDE SEQUENCE [LARGE SCALE GENOMIC DNA]</scope>
    <source>
        <strain evidence="2">Tai18E2 / Tucson 14021-0261.01</strain>
    </source>
</reference>